<dbReference type="InterPro" id="IPR003594">
    <property type="entry name" value="HATPase_dom"/>
</dbReference>
<dbReference type="InterPro" id="IPR008207">
    <property type="entry name" value="Sig_transdc_His_kin_Hpt_dom"/>
</dbReference>
<gene>
    <name evidence="16" type="ORF">J2851_001088</name>
</gene>
<dbReference type="Pfam" id="PF02895">
    <property type="entry name" value="H-kinase_dim"/>
    <property type="match status" value="1"/>
</dbReference>
<dbReference type="PANTHER" id="PTHR43395">
    <property type="entry name" value="SENSOR HISTIDINE KINASE CHEA"/>
    <property type="match status" value="1"/>
</dbReference>
<evidence type="ECO:0000256" key="3">
    <source>
        <dbReference type="ARBA" id="ARBA00021495"/>
    </source>
</evidence>
<feature type="domain" description="Histidine kinase" evidence="13">
    <location>
        <begin position="399"/>
        <end position="602"/>
    </location>
</feature>
<keyword evidence="8 16" id="KW-0418">Kinase</keyword>
<evidence type="ECO:0000313" key="16">
    <source>
        <dbReference type="EMBL" id="MBP2291339.1"/>
    </source>
</evidence>
<feature type="domain" description="HPt" evidence="15">
    <location>
        <begin position="1"/>
        <end position="104"/>
    </location>
</feature>
<evidence type="ECO:0000259" key="15">
    <source>
        <dbReference type="PROSITE" id="PS50894"/>
    </source>
</evidence>
<keyword evidence="17" id="KW-1185">Reference proteome</keyword>
<accession>A0ABS4SFI7</accession>
<dbReference type="SUPFAM" id="SSF50341">
    <property type="entry name" value="CheW-like"/>
    <property type="match status" value="1"/>
</dbReference>
<dbReference type="PROSITE" id="PS50851">
    <property type="entry name" value="CHEW"/>
    <property type="match status" value="1"/>
</dbReference>
<evidence type="ECO:0000256" key="7">
    <source>
        <dbReference type="ARBA" id="ARBA00022741"/>
    </source>
</evidence>
<dbReference type="InterPro" id="IPR002545">
    <property type="entry name" value="CheW-lke_dom"/>
</dbReference>
<protein>
    <recommendedName>
        <fullName evidence="3">Chemotaxis protein CheA</fullName>
        <ecNumber evidence="2">2.7.13.3</ecNumber>
    </recommendedName>
</protein>
<dbReference type="RefSeq" id="WP_209764769.1">
    <property type="nucleotide sequence ID" value="NZ_JAGINP010000003.1"/>
</dbReference>
<reference evidence="16 17" key="1">
    <citation type="submission" date="2021-03" db="EMBL/GenBank/DDBJ databases">
        <title>Genomic Encyclopedia of Type Strains, Phase III (KMG-III): the genomes of soil and plant-associated and newly described type strains.</title>
        <authorList>
            <person name="Whitman W."/>
        </authorList>
    </citation>
    <scope>NUCLEOTIDE SEQUENCE [LARGE SCALE GENOMIC DNA]</scope>
    <source>
        <strain evidence="16 17">IMMIB AFH-6</strain>
    </source>
</reference>
<dbReference type="PRINTS" id="PR00344">
    <property type="entry name" value="BCTRLSENSOR"/>
</dbReference>
<organism evidence="16 17">
    <name type="scientific">Azospirillum rugosum</name>
    <dbReference type="NCBI Taxonomy" id="416170"/>
    <lineage>
        <taxon>Bacteria</taxon>
        <taxon>Pseudomonadati</taxon>
        <taxon>Pseudomonadota</taxon>
        <taxon>Alphaproteobacteria</taxon>
        <taxon>Rhodospirillales</taxon>
        <taxon>Azospirillaceae</taxon>
        <taxon>Azospirillum</taxon>
    </lineage>
</organism>
<dbReference type="SMART" id="SM00387">
    <property type="entry name" value="HATPase_c"/>
    <property type="match status" value="1"/>
</dbReference>
<evidence type="ECO:0000256" key="10">
    <source>
        <dbReference type="ARBA" id="ARBA00023012"/>
    </source>
</evidence>
<dbReference type="Gene3D" id="3.30.565.10">
    <property type="entry name" value="Histidine kinase-like ATPase, C-terminal domain"/>
    <property type="match status" value="1"/>
</dbReference>
<name>A0ABS4SFI7_9PROT</name>
<dbReference type="Pfam" id="PF02518">
    <property type="entry name" value="HATPase_c"/>
    <property type="match status" value="1"/>
</dbReference>
<dbReference type="SUPFAM" id="SSF47226">
    <property type="entry name" value="Histidine-containing phosphotransfer domain, HPT domain"/>
    <property type="match status" value="1"/>
</dbReference>
<dbReference type="InterPro" id="IPR004358">
    <property type="entry name" value="Sig_transdc_His_kin-like_C"/>
</dbReference>
<keyword evidence="4" id="KW-0145">Chemotaxis</keyword>
<dbReference type="EC" id="2.7.13.3" evidence="2"/>
<evidence type="ECO:0000256" key="5">
    <source>
        <dbReference type="ARBA" id="ARBA00022553"/>
    </source>
</evidence>
<dbReference type="PROSITE" id="PS50109">
    <property type="entry name" value="HIS_KIN"/>
    <property type="match status" value="1"/>
</dbReference>
<dbReference type="InterPro" id="IPR051315">
    <property type="entry name" value="Bact_Chemotaxis_CheA"/>
</dbReference>
<comment type="function">
    <text evidence="11">Involved in the transmission of sensory signals from the chemoreceptors to the flagellar motors. CheA is autophosphorylated; it can transfer its phosphate group to either CheB or CheY.</text>
</comment>
<evidence type="ECO:0000313" key="17">
    <source>
        <dbReference type="Proteomes" id="UP000781958"/>
    </source>
</evidence>
<dbReference type="Proteomes" id="UP000781958">
    <property type="component" value="Unassembled WGS sequence"/>
</dbReference>
<dbReference type="Gene3D" id="1.20.120.160">
    <property type="entry name" value="HPT domain"/>
    <property type="match status" value="1"/>
</dbReference>
<feature type="modified residue" description="Phosphohistidine" evidence="12">
    <location>
        <position position="44"/>
    </location>
</feature>
<keyword evidence="10" id="KW-0902">Two-component regulatory system</keyword>
<keyword evidence="7" id="KW-0547">Nucleotide-binding</keyword>
<keyword evidence="6 16" id="KW-0808">Transferase</keyword>
<comment type="caution">
    <text evidence="16">The sequence shown here is derived from an EMBL/GenBank/DDBJ whole genome shotgun (WGS) entry which is preliminary data.</text>
</comment>
<dbReference type="Gene3D" id="2.30.30.40">
    <property type="entry name" value="SH3 Domains"/>
    <property type="match status" value="1"/>
</dbReference>
<evidence type="ECO:0000256" key="6">
    <source>
        <dbReference type="ARBA" id="ARBA00022679"/>
    </source>
</evidence>
<dbReference type="InterPro" id="IPR036097">
    <property type="entry name" value="HisK_dim/P_sf"/>
</dbReference>
<dbReference type="InterPro" id="IPR005467">
    <property type="entry name" value="His_kinase_dom"/>
</dbReference>
<dbReference type="Gene3D" id="1.10.287.560">
    <property type="entry name" value="Histidine kinase CheA-like, homodimeric domain"/>
    <property type="match status" value="1"/>
</dbReference>
<dbReference type="Pfam" id="PF01627">
    <property type="entry name" value="Hpt"/>
    <property type="match status" value="1"/>
</dbReference>
<dbReference type="InterPro" id="IPR036061">
    <property type="entry name" value="CheW-like_dom_sf"/>
</dbReference>
<feature type="domain" description="CheW-like" evidence="14">
    <location>
        <begin position="604"/>
        <end position="733"/>
    </location>
</feature>
<evidence type="ECO:0000259" key="14">
    <source>
        <dbReference type="PROSITE" id="PS50851"/>
    </source>
</evidence>
<dbReference type="InterPro" id="IPR036641">
    <property type="entry name" value="HPT_dom_sf"/>
</dbReference>
<evidence type="ECO:0000256" key="2">
    <source>
        <dbReference type="ARBA" id="ARBA00012438"/>
    </source>
</evidence>
<dbReference type="SMART" id="SM00260">
    <property type="entry name" value="CheW"/>
    <property type="match status" value="1"/>
</dbReference>
<dbReference type="InterPro" id="IPR004105">
    <property type="entry name" value="CheA-like_dim"/>
</dbReference>
<dbReference type="SUPFAM" id="SSF47384">
    <property type="entry name" value="Homodimeric domain of signal transducing histidine kinase"/>
    <property type="match status" value="1"/>
</dbReference>
<evidence type="ECO:0000256" key="8">
    <source>
        <dbReference type="ARBA" id="ARBA00022777"/>
    </source>
</evidence>
<dbReference type="InterPro" id="IPR037006">
    <property type="entry name" value="CheA-like_homodim_sf"/>
</dbReference>
<dbReference type="SUPFAM" id="SSF55874">
    <property type="entry name" value="ATPase domain of HSP90 chaperone/DNA topoisomerase II/histidine kinase"/>
    <property type="match status" value="1"/>
</dbReference>
<sequence length="733" mass="78310">MSELFDQFVLEARELLDAAGASLLRLERDPADAGAINDLFRALHTLKGATGLFDMAPFTRLVHGGEDALMAVREGRAAISGDLADRLLQLLDLGAAWVDRLEAERALPDGAEAMAREHETLLRAALGGTDAGTAGQDAAFAWVDDLSTAEGERLGGRAVTAVNYEPNADCFFSGDDPLELCRRIPDLLLLRIEPVEPWPSLAELDPYRCALRFRALSGAAKPDVERLFRSVPDQVRIAAVTVKTKPRAAEPPPKGGVEDLAGAMLREQRRILALSGSVAEVEGRQGAVVRAVRNILTALGRHGDAAELERAAGNPESLRGFIEGLAGGVAPAAPISPTPAAPSAGRRALRVDADRMDRLMALVGELVVAKSRLPYLAREAQEGQRADTLALGIKEAQGQIDSIVAELQDAVLRLRVLPLSRVFEPLPRLVRDASRRLGKSVELEMSGAETEADKDVLDILGEPLLHLVRNSLDHGVEPPDARRAAGKPEGAVIRVRAFQDRDGVVVEVSDDGAGIDAEAVRRKAVERGQVTVEQAAAMEDADALRLVFLPGLSTAEGVTDLSGRGVGMDAVRNAVEQAGGRVEIASTRGAGTTIRLVLPATMMITRVMVVEAAGALYGIPVTLVSGMQRVPRDAIRRVKHAESVVLNDTVLPLLRLRRLLGQTEEERVEGSEAVLAVDLGGHRLALVVDAFRERADVVLKPMTGVLARLRGYAGTAVLGDGRLLLVLNLRELL</sequence>
<evidence type="ECO:0000256" key="12">
    <source>
        <dbReference type="PROSITE-ProRule" id="PRU00110"/>
    </source>
</evidence>
<evidence type="ECO:0000256" key="9">
    <source>
        <dbReference type="ARBA" id="ARBA00022840"/>
    </source>
</evidence>
<dbReference type="GO" id="GO:0004673">
    <property type="term" value="F:protein histidine kinase activity"/>
    <property type="evidence" value="ECO:0007669"/>
    <property type="project" value="UniProtKB-EC"/>
</dbReference>
<evidence type="ECO:0000256" key="1">
    <source>
        <dbReference type="ARBA" id="ARBA00000085"/>
    </source>
</evidence>
<proteinExistence type="predicted"/>
<keyword evidence="5 12" id="KW-0597">Phosphoprotein</keyword>
<evidence type="ECO:0000256" key="4">
    <source>
        <dbReference type="ARBA" id="ARBA00022500"/>
    </source>
</evidence>
<evidence type="ECO:0000259" key="13">
    <source>
        <dbReference type="PROSITE" id="PS50109"/>
    </source>
</evidence>
<dbReference type="Pfam" id="PF01584">
    <property type="entry name" value="CheW"/>
    <property type="match status" value="1"/>
</dbReference>
<dbReference type="SMART" id="SM00073">
    <property type="entry name" value="HPT"/>
    <property type="match status" value="1"/>
</dbReference>
<dbReference type="PROSITE" id="PS50894">
    <property type="entry name" value="HPT"/>
    <property type="match status" value="1"/>
</dbReference>
<dbReference type="InterPro" id="IPR036890">
    <property type="entry name" value="HATPase_C_sf"/>
</dbReference>
<dbReference type="CDD" id="cd00088">
    <property type="entry name" value="HPT"/>
    <property type="match status" value="1"/>
</dbReference>
<dbReference type="EMBL" id="JAGINP010000003">
    <property type="protein sequence ID" value="MBP2291339.1"/>
    <property type="molecule type" value="Genomic_DNA"/>
</dbReference>
<dbReference type="SMART" id="SM01231">
    <property type="entry name" value="H-kinase_dim"/>
    <property type="match status" value="1"/>
</dbReference>
<dbReference type="PANTHER" id="PTHR43395:SF10">
    <property type="entry name" value="CHEMOTAXIS PROTEIN CHEA"/>
    <property type="match status" value="1"/>
</dbReference>
<evidence type="ECO:0000256" key="11">
    <source>
        <dbReference type="ARBA" id="ARBA00035100"/>
    </source>
</evidence>
<comment type="catalytic activity">
    <reaction evidence="1">
        <text>ATP + protein L-histidine = ADP + protein N-phospho-L-histidine.</text>
        <dbReference type="EC" id="2.7.13.3"/>
    </reaction>
</comment>
<keyword evidence="9" id="KW-0067">ATP-binding</keyword>